<dbReference type="InterPro" id="IPR010994">
    <property type="entry name" value="RuvA_2-like"/>
</dbReference>
<evidence type="ECO:0000256" key="2">
    <source>
        <dbReference type="ARBA" id="ARBA00023204"/>
    </source>
</evidence>
<dbReference type="InterPro" id="IPR011335">
    <property type="entry name" value="Restrct_endonuc-II-like"/>
</dbReference>
<proteinExistence type="predicted"/>
<protein>
    <submittedName>
        <fullName evidence="4">Putative nuclease</fullName>
    </submittedName>
</protein>
<keyword evidence="2" id="KW-0234">DNA repair</keyword>
<accession>A0A6M3LN23</accession>
<dbReference type="SUPFAM" id="SSF47781">
    <property type="entry name" value="RuvA domain 2-like"/>
    <property type="match status" value="1"/>
</dbReference>
<keyword evidence="1" id="KW-0227">DNA damage</keyword>
<evidence type="ECO:0000313" key="4">
    <source>
        <dbReference type="EMBL" id="QJA94298.1"/>
    </source>
</evidence>
<name>A0A6M3LN23_9ZZZZ</name>
<feature type="domain" description="ERCC4" evidence="3">
    <location>
        <begin position="10"/>
        <end position="96"/>
    </location>
</feature>
<dbReference type="AlphaFoldDB" id="A0A6M3LN23"/>
<dbReference type="InterPro" id="IPR006166">
    <property type="entry name" value="ERCC4_domain"/>
</dbReference>
<reference evidence="4" key="1">
    <citation type="submission" date="2020-03" db="EMBL/GenBank/DDBJ databases">
        <title>The deep terrestrial virosphere.</title>
        <authorList>
            <person name="Holmfeldt K."/>
            <person name="Nilsson E."/>
            <person name="Simone D."/>
            <person name="Lopez-Fernandez M."/>
            <person name="Wu X."/>
            <person name="de Brujin I."/>
            <person name="Lundin D."/>
            <person name="Andersson A."/>
            <person name="Bertilsson S."/>
            <person name="Dopson M."/>
        </authorList>
    </citation>
    <scope>NUCLEOTIDE SEQUENCE</scope>
    <source>
        <strain evidence="4">MM415B03903</strain>
    </source>
</reference>
<evidence type="ECO:0000259" key="3">
    <source>
        <dbReference type="SMART" id="SM00891"/>
    </source>
</evidence>
<dbReference type="EMBL" id="MT143220">
    <property type="protein sequence ID" value="QJA94298.1"/>
    <property type="molecule type" value="Genomic_DNA"/>
</dbReference>
<dbReference type="SMART" id="SM00891">
    <property type="entry name" value="ERCC4"/>
    <property type="match status" value="1"/>
</dbReference>
<sequence>MSQPTPTPAPILVDDRVGSIEIAKHLKIPVEVTRLEYGDFAFFGNGPDDAIISVGIERKTLGDLVNSMQSGRLSGHQLIGLVETYNIIYLLVEGEYRVNLNTGAIMTGHGKNWTPLGYGARTFMYREVANFLNTLAIIGDIHVWFTHNPEESGAWVRFTYNWWQKEWEDHKAHKAFNRSKLAPSKALLVKPPVSKKLFNMLTDIGWEKAEALLQRFPTMESLVMAEPKDIQEVKGVGKGLANSIWRELHIPS</sequence>
<dbReference type="GO" id="GO:0003677">
    <property type="term" value="F:DNA binding"/>
    <property type="evidence" value="ECO:0007669"/>
    <property type="project" value="InterPro"/>
</dbReference>
<dbReference type="Gene3D" id="3.40.50.10130">
    <property type="match status" value="1"/>
</dbReference>
<dbReference type="GO" id="GO:0006281">
    <property type="term" value="P:DNA repair"/>
    <property type="evidence" value="ECO:0007669"/>
    <property type="project" value="UniProtKB-KW"/>
</dbReference>
<dbReference type="InterPro" id="IPR041663">
    <property type="entry name" value="DisA/LigA_HHH"/>
</dbReference>
<dbReference type="GO" id="GO:0004518">
    <property type="term" value="F:nuclease activity"/>
    <property type="evidence" value="ECO:0007669"/>
    <property type="project" value="InterPro"/>
</dbReference>
<evidence type="ECO:0000256" key="1">
    <source>
        <dbReference type="ARBA" id="ARBA00022763"/>
    </source>
</evidence>
<dbReference type="Pfam" id="PF02732">
    <property type="entry name" value="ERCC4"/>
    <property type="match status" value="1"/>
</dbReference>
<gene>
    <name evidence="4" type="ORF">MM415B03903_0004</name>
</gene>
<dbReference type="Gene3D" id="1.10.150.20">
    <property type="entry name" value="5' to 3' exonuclease, C-terminal subdomain"/>
    <property type="match status" value="1"/>
</dbReference>
<dbReference type="SUPFAM" id="SSF52980">
    <property type="entry name" value="Restriction endonuclease-like"/>
    <property type="match status" value="1"/>
</dbReference>
<dbReference type="Pfam" id="PF12826">
    <property type="entry name" value="HHH_2"/>
    <property type="match status" value="1"/>
</dbReference>
<organism evidence="4">
    <name type="scientific">viral metagenome</name>
    <dbReference type="NCBI Taxonomy" id="1070528"/>
    <lineage>
        <taxon>unclassified sequences</taxon>
        <taxon>metagenomes</taxon>
        <taxon>organismal metagenomes</taxon>
    </lineage>
</organism>